<dbReference type="Proteomes" id="UP001189429">
    <property type="component" value="Unassembled WGS sequence"/>
</dbReference>
<evidence type="ECO:0000313" key="3">
    <source>
        <dbReference type="Proteomes" id="UP001189429"/>
    </source>
</evidence>
<dbReference type="EMBL" id="CAUYUJ010000318">
    <property type="protein sequence ID" value="CAK0789883.1"/>
    <property type="molecule type" value="Genomic_DNA"/>
</dbReference>
<gene>
    <name evidence="2" type="ORF">PCOR1329_LOCUS1315</name>
</gene>
<feature type="region of interest" description="Disordered" evidence="1">
    <location>
        <begin position="58"/>
        <end position="79"/>
    </location>
</feature>
<feature type="compositionally biased region" description="Acidic residues" evidence="1">
    <location>
        <begin position="58"/>
        <end position="69"/>
    </location>
</feature>
<sequence>MGCCAISYGRCPSPPSLLCDPTRGDFRNGPFPEAWGPSMVGALPRGAGIRKSRFAVAVEEEAQEKEEEPGDTRISDSRHDGGYVSPCVFAVVAVFVVPCSGRWRRVPGITVDPPRGVSFIMTPRRASYIWLRGVIR</sequence>
<proteinExistence type="predicted"/>
<evidence type="ECO:0000256" key="1">
    <source>
        <dbReference type="SAM" id="MobiDB-lite"/>
    </source>
</evidence>
<organism evidence="2 3">
    <name type="scientific">Prorocentrum cordatum</name>
    <dbReference type="NCBI Taxonomy" id="2364126"/>
    <lineage>
        <taxon>Eukaryota</taxon>
        <taxon>Sar</taxon>
        <taxon>Alveolata</taxon>
        <taxon>Dinophyceae</taxon>
        <taxon>Prorocentrales</taxon>
        <taxon>Prorocentraceae</taxon>
        <taxon>Prorocentrum</taxon>
    </lineage>
</organism>
<evidence type="ECO:0000313" key="2">
    <source>
        <dbReference type="EMBL" id="CAK0789883.1"/>
    </source>
</evidence>
<protein>
    <submittedName>
        <fullName evidence="2">Uncharacterized protein</fullName>
    </submittedName>
</protein>
<comment type="caution">
    <text evidence="2">The sequence shown here is derived from an EMBL/GenBank/DDBJ whole genome shotgun (WGS) entry which is preliminary data.</text>
</comment>
<keyword evidence="3" id="KW-1185">Reference proteome</keyword>
<name>A0ABN9PD09_9DINO</name>
<feature type="compositionally biased region" description="Basic and acidic residues" evidence="1">
    <location>
        <begin position="70"/>
        <end position="79"/>
    </location>
</feature>
<accession>A0ABN9PD09</accession>
<reference evidence="2" key="1">
    <citation type="submission" date="2023-10" db="EMBL/GenBank/DDBJ databases">
        <authorList>
            <person name="Chen Y."/>
            <person name="Shah S."/>
            <person name="Dougan E. K."/>
            <person name="Thang M."/>
            <person name="Chan C."/>
        </authorList>
    </citation>
    <scope>NUCLEOTIDE SEQUENCE [LARGE SCALE GENOMIC DNA]</scope>
</reference>